<sequence>MLLLPFMLLPPFTLLFLLPLSSTNTRPTNTGVTTMPLFFLLRHWKVEEKGEGNKGELISPLARTWIFWALAFLGHSPPGQLQLCYFVSQSLSAFPRVFDASSAKE</sequence>
<protein>
    <recommendedName>
        <fullName evidence="4">Secreted protein</fullName>
    </recommendedName>
</protein>
<feature type="chain" id="PRO_5040482274" description="Secreted protein" evidence="1">
    <location>
        <begin position="26"/>
        <end position="105"/>
    </location>
</feature>
<keyword evidence="1" id="KW-0732">Signal</keyword>
<reference evidence="2" key="1">
    <citation type="submission" date="2020-11" db="EMBL/GenBank/DDBJ databases">
        <authorList>
            <consortium name="DOE Joint Genome Institute"/>
            <person name="Ahrendt S."/>
            <person name="Riley R."/>
            <person name="Andreopoulos W."/>
            <person name="Labutti K."/>
            <person name="Pangilinan J."/>
            <person name="Ruiz-Duenas F.J."/>
            <person name="Barrasa J.M."/>
            <person name="Sanchez-Garcia M."/>
            <person name="Camarero S."/>
            <person name="Miyauchi S."/>
            <person name="Serrano A."/>
            <person name="Linde D."/>
            <person name="Babiker R."/>
            <person name="Drula E."/>
            <person name="Ayuso-Fernandez I."/>
            <person name="Pacheco R."/>
            <person name="Padilla G."/>
            <person name="Ferreira P."/>
            <person name="Barriuso J."/>
            <person name="Kellner H."/>
            <person name="Castanera R."/>
            <person name="Alfaro M."/>
            <person name="Ramirez L."/>
            <person name="Pisabarro A.G."/>
            <person name="Kuo A."/>
            <person name="Tritt A."/>
            <person name="Lipzen A."/>
            <person name="He G."/>
            <person name="Yan M."/>
            <person name="Ng V."/>
            <person name="Cullen D."/>
            <person name="Martin F."/>
            <person name="Rosso M.-N."/>
            <person name="Henrissat B."/>
            <person name="Hibbett D."/>
            <person name="Martinez A.T."/>
            <person name="Grigoriev I.V."/>
        </authorList>
    </citation>
    <scope>NUCLEOTIDE SEQUENCE</scope>
    <source>
        <strain evidence="2">AH 40177</strain>
    </source>
</reference>
<proteinExistence type="predicted"/>
<gene>
    <name evidence="2" type="ORF">BDP27DRAFT_1373749</name>
</gene>
<name>A0A9P5P719_9AGAR</name>
<evidence type="ECO:0000256" key="1">
    <source>
        <dbReference type="SAM" id="SignalP"/>
    </source>
</evidence>
<accession>A0A9P5P719</accession>
<dbReference type="EMBL" id="JADNRY010000482">
    <property type="protein sequence ID" value="KAF9049189.1"/>
    <property type="molecule type" value="Genomic_DNA"/>
</dbReference>
<evidence type="ECO:0000313" key="2">
    <source>
        <dbReference type="EMBL" id="KAF9049189.1"/>
    </source>
</evidence>
<dbReference type="Proteomes" id="UP000772434">
    <property type="component" value="Unassembled WGS sequence"/>
</dbReference>
<evidence type="ECO:0000313" key="3">
    <source>
        <dbReference type="Proteomes" id="UP000772434"/>
    </source>
</evidence>
<feature type="signal peptide" evidence="1">
    <location>
        <begin position="1"/>
        <end position="25"/>
    </location>
</feature>
<organism evidence="2 3">
    <name type="scientific">Rhodocollybia butyracea</name>
    <dbReference type="NCBI Taxonomy" id="206335"/>
    <lineage>
        <taxon>Eukaryota</taxon>
        <taxon>Fungi</taxon>
        <taxon>Dikarya</taxon>
        <taxon>Basidiomycota</taxon>
        <taxon>Agaricomycotina</taxon>
        <taxon>Agaricomycetes</taxon>
        <taxon>Agaricomycetidae</taxon>
        <taxon>Agaricales</taxon>
        <taxon>Marasmiineae</taxon>
        <taxon>Omphalotaceae</taxon>
        <taxon>Rhodocollybia</taxon>
    </lineage>
</organism>
<evidence type="ECO:0008006" key="4">
    <source>
        <dbReference type="Google" id="ProtNLM"/>
    </source>
</evidence>
<comment type="caution">
    <text evidence="2">The sequence shown here is derived from an EMBL/GenBank/DDBJ whole genome shotgun (WGS) entry which is preliminary data.</text>
</comment>
<keyword evidence="3" id="KW-1185">Reference proteome</keyword>
<dbReference type="AlphaFoldDB" id="A0A9P5P719"/>